<dbReference type="InterPro" id="IPR051604">
    <property type="entry name" value="Ergot_Alk_Oxidoreductase"/>
</dbReference>
<dbReference type="PANTHER" id="PTHR43162">
    <property type="match status" value="1"/>
</dbReference>
<dbReference type="SUPFAM" id="SSF51735">
    <property type="entry name" value="NAD(P)-binding Rossmann-fold domains"/>
    <property type="match status" value="1"/>
</dbReference>
<protein>
    <submittedName>
        <fullName evidence="2">Uncharacterized conserved protein YbjT, contains NAD(P)-binding and DUF2867 domains</fullName>
    </submittedName>
</protein>
<dbReference type="RefSeq" id="WP_079686946.1">
    <property type="nucleotide sequence ID" value="NZ_FUZU01000001.1"/>
</dbReference>
<organism evidence="2 3">
    <name type="scientific">Ohtaekwangia koreensis</name>
    <dbReference type="NCBI Taxonomy" id="688867"/>
    <lineage>
        <taxon>Bacteria</taxon>
        <taxon>Pseudomonadati</taxon>
        <taxon>Bacteroidota</taxon>
        <taxon>Cytophagia</taxon>
        <taxon>Cytophagales</taxon>
        <taxon>Fulvivirgaceae</taxon>
        <taxon>Ohtaekwangia</taxon>
    </lineage>
</organism>
<dbReference type="Gene3D" id="3.90.25.10">
    <property type="entry name" value="UDP-galactose 4-epimerase, domain 1"/>
    <property type="match status" value="1"/>
</dbReference>
<dbReference type="EMBL" id="FUZU01000001">
    <property type="protein sequence ID" value="SKC66116.1"/>
    <property type="molecule type" value="Genomic_DNA"/>
</dbReference>
<dbReference type="Proteomes" id="UP000190961">
    <property type="component" value="Unassembled WGS sequence"/>
</dbReference>
<dbReference type="InterPro" id="IPR008030">
    <property type="entry name" value="NmrA-like"/>
</dbReference>
<gene>
    <name evidence="2" type="ORF">SAMN05660236_2497</name>
</gene>
<evidence type="ECO:0000259" key="1">
    <source>
        <dbReference type="Pfam" id="PF05368"/>
    </source>
</evidence>
<name>A0A1T5KQS8_9BACT</name>
<keyword evidence="3" id="KW-1185">Reference proteome</keyword>
<accession>A0A1T5KQS8</accession>
<evidence type="ECO:0000313" key="3">
    <source>
        <dbReference type="Proteomes" id="UP000190961"/>
    </source>
</evidence>
<dbReference type="InterPro" id="IPR036291">
    <property type="entry name" value="NAD(P)-bd_dom_sf"/>
</dbReference>
<reference evidence="2 3" key="1">
    <citation type="submission" date="2017-02" db="EMBL/GenBank/DDBJ databases">
        <authorList>
            <person name="Peterson S.W."/>
        </authorList>
    </citation>
    <scope>NUCLEOTIDE SEQUENCE [LARGE SCALE GENOMIC DNA]</scope>
    <source>
        <strain evidence="2 3">DSM 25262</strain>
    </source>
</reference>
<dbReference type="Pfam" id="PF05368">
    <property type="entry name" value="NmrA"/>
    <property type="match status" value="1"/>
</dbReference>
<dbReference type="PANTHER" id="PTHR43162:SF1">
    <property type="entry name" value="PRESTALK A DIFFERENTIATION PROTEIN A"/>
    <property type="match status" value="1"/>
</dbReference>
<sequence length="291" mass="32181">MNIILGASGQVGSAIVNNLLSRNESVKAIIRNPDKAKTLQINKNLTIEVADAFDLPALENAFRNGDTIFLLTPETGNSNDVIGDTKKILTNYRKAIENSTIKKIVGLSSMGAQHENDSGNLKMSYLLEHSFMSLDIQKIFIRPAYYYSNWMNYVSVIQDTGILPSFYPVDLKISMISPLDVAQFIADMMVRDIEGEPVFEIEGPESYNATDIANMFGNALGREVKVQQIPRQEWAKTLQGFGFTADATKNFIEMTQMVVDGKTGPEGKGTIPVKATTGFSEYLAEHIHQTV</sequence>
<feature type="domain" description="NmrA-like" evidence="1">
    <location>
        <begin position="4"/>
        <end position="259"/>
    </location>
</feature>
<dbReference type="Gene3D" id="3.40.50.720">
    <property type="entry name" value="NAD(P)-binding Rossmann-like Domain"/>
    <property type="match status" value="1"/>
</dbReference>
<dbReference type="STRING" id="688867.SAMN05660236_2497"/>
<dbReference type="AlphaFoldDB" id="A0A1T5KQS8"/>
<proteinExistence type="predicted"/>
<dbReference type="OrthoDB" id="112777at2"/>
<evidence type="ECO:0000313" key="2">
    <source>
        <dbReference type="EMBL" id="SKC66116.1"/>
    </source>
</evidence>